<dbReference type="PANTHER" id="PTHR13696">
    <property type="entry name" value="P-LOOP CONTAINING NUCLEOSIDE TRIPHOSPHATE HYDROLASE"/>
    <property type="match status" value="1"/>
</dbReference>
<dbReference type="CDD" id="cd02042">
    <property type="entry name" value="ParAB_family"/>
    <property type="match status" value="1"/>
</dbReference>
<dbReference type="EMBL" id="CP006939">
    <property type="protein sequence ID" value="AHC15734.1"/>
    <property type="molecule type" value="Genomic_DNA"/>
</dbReference>
<sequence length="249" mass="28062">MKCRTVGVYSTKGGVGKTTSAVNLAFLAAREGYSTLLWDLDTQGSATFYCQQRAKVKGGVKKLIHKKTDISKVVKGTAYDNLSMIPSDTSVRKLDLFVNEMKNSKKALKRVLKDLKQEFDLIFLDSPPGMSVLSESIFYAADVLMVPTIPSTLSIRTLETLDEQYASLELEQNQIIPFFNLVDLRKKMHREILEIYAQDPRFLSSFIPNASIVEQMGFRQAPLLSFNRASKASKRYLELWAEFGRRAGI</sequence>
<evidence type="ECO:0000313" key="3">
    <source>
        <dbReference type="Proteomes" id="UP000018680"/>
    </source>
</evidence>
<dbReference type="InterPro" id="IPR050678">
    <property type="entry name" value="DNA_Partitioning_ATPase"/>
</dbReference>
<dbReference type="KEGG" id="slr:L21SP2_2381"/>
<feature type="domain" description="AAA" evidence="1">
    <location>
        <begin position="4"/>
        <end position="174"/>
    </location>
</feature>
<dbReference type="STRING" id="1307761.L21SP2_2381"/>
<protein>
    <submittedName>
        <fullName evidence="2">Chromosome (Plasmid) partitioning protein ParA</fullName>
    </submittedName>
</protein>
<evidence type="ECO:0000259" key="1">
    <source>
        <dbReference type="Pfam" id="PF13614"/>
    </source>
</evidence>
<proteinExistence type="predicted"/>
<dbReference type="Pfam" id="PF13614">
    <property type="entry name" value="AAA_31"/>
    <property type="match status" value="1"/>
</dbReference>
<dbReference type="Gene3D" id="3.40.50.300">
    <property type="entry name" value="P-loop containing nucleotide triphosphate hydrolases"/>
    <property type="match status" value="1"/>
</dbReference>
<dbReference type="SUPFAM" id="SSF52540">
    <property type="entry name" value="P-loop containing nucleoside triphosphate hydrolases"/>
    <property type="match status" value="1"/>
</dbReference>
<dbReference type="PANTHER" id="PTHR13696:SF99">
    <property type="entry name" value="COBYRINIC ACID AC-DIAMIDE SYNTHASE"/>
    <property type="match status" value="1"/>
</dbReference>
<organism evidence="2 3">
    <name type="scientific">Salinispira pacifica</name>
    <dbReference type="NCBI Taxonomy" id="1307761"/>
    <lineage>
        <taxon>Bacteria</taxon>
        <taxon>Pseudomonadati</taxon>
        <taxon>Spirochaetota</taxon>
        <taxon>Spirochaetia</taxon>
        <taxon>Spirochaetales</taxon>
        <taxon>Spirochaetaceae</taxon>
        <taxon>Salinispira</taxon>
    </lineage>
</organism>
<dbReference type="RefSeq" id="WP_024268638.1">
    <property type="nucleotide sequence ID" value="NC_023035.1"/>
</dbReference>
<dbReference type="OrthoDB" id="9815116at2"/>
<dbReference type="Proteomes" id="UP000018680">
    <property type="component" value="Chromosome"/>
</dbReference>
<dbReference type="InterPro" id="IPR027417">
    <property type="entry name" value="P-loop_NTPase"/>
</dbReference>
<dbReference type="eggNOG" id="COG1192">
    <property type="taxonomic scope" value="Bacteria"/>
</dbReference>
<reference evidence="2 3" key="1">
    <citation type="journal article" date="2015" name="Stand. Genomic Sci.">
        <title>Complete genome sequence and description of Salinispira pacifica gen. nov., sp. nov., a novel spirochaete isolated form a hypersaline microbial mat.</title>
        <authorList>
            <person name="Ben Hania W."/>
            <person name="Joseph M."/>
            <person name="Schumann P."/>
            <person name="Bunk B."/>
            <person name="Fiebig A."/>
            <person name="Sproer C."/>
            <person name="Klenk H.P."/>
            <person name="Fardeau M.L."/>
            <person name="Spring S."/>
        </authorList>
    </citation>
    <scope>NUCLEOTIDE SEQUENCE [LARGE SCALE GENOMIC DNA]</scope>
    <source>
        <strain evidence="2 3">L21-RPul-D2</strain>
    </source>
</reference>
<dbReference type="AlphaFoldDB" id="V5WJJ7"/>
<accession>V5WJJ7</accession>
<dbReference type="InterPro" id="IPR025669">
    <property type="entry name" value="AAA_dom"/>
</dbReference>
<keyword evidence="3" id="KW-1185">Reference proteome</keyword>
<dbReference type="HOGENOM" id="CLU_037612_1_4_12"/>
<gene>
    <name evidence="2" type="ORF">L21SP2_2381</name>
</gene>
<evidence type="ECO:0000313" key="2">
    <source>
        <dbReference type="EMBL" id="AHC15734.1"/>
    </source>
</evidence>
<name>V5WJJ7_9SPIO</name>